<feature type="domain" description="OmpR/PhoB-type" evidence="7">
    <location>
        <begin position="124"/>
        <end position="222"/>
    </location>
</feature>
<dbReference type="Proteomes" id="UP000195305">
    <property type="component" value="Unassembled WGS sequence"/>
</dbReference>
<evidence type="ECO:0000256" key="2">
    <source>
        <dbReference type="ARBA" id="ARBA00023125"/>
    </source>
</evidence>
<feature type="domain" description="Response regulatory" evidence="6">
    <location>
        <begin position="2"/>
        <end position="115"/>
    </location>
</feature>
<dbReference type="GO" id="GO:0000976">
    <property type="term" value="F:transcription cis-regulatory region binding"/>
    <property type="evidence" value="ECO:0007669"/>
    <property type="project" value="TreeGrafter"/>
</dbReference>
<accession>A0A1Y4T4Y6</accession>
<dbReference type="SMART" id="SM00862">
    <property type="entry name" value="Trans_reg_C"/>
    <property type="match status" value="1"/>
</dbReference>
<evidence type="ECO:0000256" key="3">
    <source>
        <dbReference type="ARBA" id="ARBA00023163"/>
    </source>
</evidence>
<dbReference type="Gene3D" id="1.10.10.10">
    <property type="entry name" value="Winged helix-like DNA-binding domain superfamily/Winged helix DNA-binding domain"/>
    <property type="match status" value="1"/>
</dbReference>
<dbReference type="PROSITE" id="PS51755">
    <property type="entry name" value="OMPR_PHOB"/>
    <property type="match status" value="1"/>
</dbReference>
<keyword evidence="2 5" id="KW-0238">DNA-binding</keyword>
<evidence type="ECO:0000256" key="1">
    <source>
        <dbReference type="ARBA" id="ARBA00023015"/>
    </source>
</evidence>
<sequence length="222" mass="26485">MHIMIVEDDDILAREIKDFLIRWGYQAVTATHFENIMQDFMNYKPHLILMDINLPYYDGFYWCTQIRNISEVPIIFISSRNDDHDKIRAILQGGDDYVDKPFHLELLKAKIEAILRRTYQYKVKDQMRINENIYFDKMKGSFFYYEKEIPLTKSESQIVCLLLESKGNVVSRQELMETLWNTDEFISDNSLTVLISRLRTKLKETCQQDMIYTKKGKGYYIP</sequence>
<proteinExistence type="predicted"/>
<feature type="DNA-binding region" description="OmpR/PhoB-type" evidence="5">
    <location>
        <begin position="124"/>
        <end position="222"/>
    </location>
</feature>
<dbReference type="InterPro" id="IPR039420">
    <property type="entry name" value="WalR-like"/>
</dbReference>
<keyword evidence="3" id="KW-0804">Transcription</keyword>
<dbReference type="Pfam" id="PF00486">
    <property type="entry name" value="Trans_reg_C"/>
    <property type="match status" value="1"/>
</dbReference>
<dbReference type="InterPro" id="IPR001867">
    <property type="entry name" value="OmpR/PhoB-type_DNA-bd"/>
</dbReference>
<evidence type="ECO:0000313" key="9">
    <source>
        <dbReference type="Proteomes" id="UP000195305"/>
    </source>
</evidence>
<dbReference type="SMART" id="SM00448">
    <property type="entry name" value="REC"/>
    <property type="match status" value="1"/>
</dbReference>
<dbReference type="SUPFAM" id="SSF46894">
    <property type="entry name" value="C-terminal effector domain of the bipartite response regulators"/>
    <property type="match status" value="1"/>
</dbReference>
<reference evidence="8 9" key="1">
    <citation type="journal article" date="2018" name="BMC Genomics">
        <title>Whole genome sequencing and function prediction of 133 gut anaerobes isolated from chicken caecum in pure cultures.</title>
        <authorList>
            <person name="Medvecky M."/>
            <person name="Cejkova D."/>
            <person name="Polansky O."/>
            <person name="Karasova D."/>
            <person name="Kubasova T."/>
            <person name="Cizek A."/>
            <person name="Rychlik I."/>
        </authorList>
    </citation>
    <scope>NUCLEOTIDE SEQUENCE [LARGE SCALE GENOMIC DNA]</scope>
    <source>
        <strain evidence="8 9">An13</strain>
    </source>
</reference>
<dbReference type="PROSITE" id="PS50110">
    <property type="entry name" value="RESPONSE_REGULATORY"/>
    <property type="match status" value="1"/>
</dbReference>
<keyword evidence="4" id="KW-0597">Phosphoprotein</keyword>
<dbReference type="PANTHER" id="PTHR48111">
    <property type="entry name" value="REGULATOR OF RPOS"/>
    <property type="match status" value="1"/>
</dbReference>
<keyword evidence="1" id="KW-0805">Transcription regulation</keyword>
<protein>
    <submittedName>
        <fullName evidence="8">DNA-binding response regulator</fullName>
    </submittedName>
</protein>
<dbReference type="Pfam" id="PF00072">
    <property type="entry name" value="Response_reg"/>
    <property type="match status" value="1"/>
</dbReference>
<evidence type="ECO:0000313" key="8">
    <source>
        <dbReference type="EMBL" id="OUQ36291.1"/>
    </source>
</evidence>
<evidence type="ECO:0000256" key="4">
    <source>
        <dbReference type="PROSITE-ProRule" id="PRU00169"/>
    </source>
</evidence>
<gene>
    <name evidence="8" type="ORF">B5E75_01810</name>
</gene>
<dbReference type="Gene3D" id="3.40.50.2300">
    <property type="match status" value="1"/>
</dbReference>
<dbReference type="GO" id="GO:0005829">
    <property type="term" value="C:cytosol"/>
    <property type="evidence" value="ECO:0007669"/>
    <property type="project" value="TreeGrafter"/>
</dbReference>
<evidence type="ECO:0000259" key="6">
    <source>
        <dbReference type="PROSITE" id="PS50110"/>
    </source>
</evidence>
<dbReference type="InterPro" id="IPR036388">
    <property type="entry name" value="WH-like_DNA-bd_sf"/>
</dbReference>
<dbReference type="EMBL" id="NFLJ01000003">
    <property type="protein sequence ID" value="OUQ36291.1"/>
    <property type="molecule type" value="Genomic_DNA"/>
</dbReference>
<dbReference type="GO" id="GO:0032993">
    <property type="term" value="C:protein-DNA complex"/>
    <property type="evidence" value="ECO:0007669"/>
    <property type="project" value="TreeGrafter"/>
</dbReference>
<dbReference type="InterPro" id="IPR016032">
    <property type="entry name" value="Sig_transdc_resp-reg_C-effctor"/>
</dbReference>
<dbReference type="OrthoDB" id="9790442at2"/>
<dbReference type="InterPro" id="IPR011006">
    <property type="entry name" value="CheY-like_superfamily"/>
</dbReference>
<dbReference type="GO" id="GO:0006355">
    <property type="term" value="P:regulation of DNA-templated transcription"/>
    <property type="evidence" value="ECO:0007669"/>
    <property type="project" value="InterPro"/>
</dbReference>
<name>A0A1Y4T4Y6_9FIRM</name>
<feature type="modified residue" description="4-aspartylphosphate" evidence="4">
    <location>
        <position position="51"/>
    </location>
</feature>
<dbReference type="CDD" id="cd00383">
    <property type="entry name" value="trans_reg_C"/>
    <property type="match status" value="1"/>
</dbReference>
<evidence type="ECO:0000259" key="7">
    <source>
        <dbReference type="PROSITE" id="PS51755"/>
    </source>
</evidence>
<evidence type="ECO:0000256" key="5">
    <source>
        <dbReference type="PROSITE-ProRule" id="PRU01091"/>
    </source>
</evidence>
<dbReference type="GO" id="GO:0000156">
    <property type="term" value="F:phosphorelay response regulator activity"/>
    <property type="evidence" value="ECO:0007669"/>
    <property type="project" value="TreeGrafter"/>
</dbReference>
<comment type="caution">
    <text evidence="8">The sequence shown here is derived from an EMBL/GenBank/DDBJ whole genome shotgun (WGS) entry which is preliminary data.</text>
</comment>
<dbReference type="PANTHER" id="PTHR48111:SF43">
    <property type="entry name" value="STAGE 0 SPORULATION PROTEIN A HOMOLOG"/>
    <property type="match status" value="1"/>
</dbReference>
<dbReference type="SUPFAM" id="SSF52172">
    <property type="entry name" value="CheY-like"/>
    <property type="match status" value="1"/>
</dbReference>
<organism evidence="8 9">
    <name type="scientific">Massilimicrobiota timonensis</name>
    <dbReference type="NCBI Taxonomy" id="1776392"/>
    <lineage>
        <taxon>Bacteria</taxon>
        <taxon>Bacillati</taxon>
        <taxon>Bacillota</taxon>
        <taxon>Erysipelotrichia</taxon>
        <taxon>Erysipelotrichales</taxon>
        <taxon>Erysipelotrichaceae</taxon>
        <taxon>Massilimicrobiota</taxon>
    </lineage>
</organism>
<dbReference type="AlphaFoldDB" id="A0A1Y4T4Y6"/>
<dbReference type="InterPro" id="IPR001789">
    <property type="entry name" value="Sig_transdc_resp-reg_receiver"/>
</dbReference>
<keyword evidence="9" id="KW-1185">Reference proteome</keyword>